<comment type="subcellular location">
    <subcellularLocation>
        <location evidence="2">Cytoplasm</location>
    </subcellularLocation>
</comment>
<dbReference type="GO" id="GO:0071025">
    <property type="term" value="P:RNA surveillance"/>
    <property type="evidence" value="ECO:0007669"/>
    <property type="project" value="InterPro"/>
</dbReference>
<dbReference type="PROSITE" id="PS51645">
    <property type="entry name" value="PHR_CRY_ALPHA_BETA"/>
    <property type="match status" value="1"/>
</dbReference>
<dbReference type="Pfam" id="PF03465">
    <property type="entry name" value="eRF1_3"/>
    <property type="match status" value="1"/>
</dbReference>
<organism evidence="7 8">
    <name type="scientific">Moniliophthora roreri</name>
    <name type="common">Frosty pod rot fungus</name>
    <name type="synonym">Monilia roreri</name>
    <dbReference type="NCBI Taxonomy" id="221103"/>
    <lineage>
        <taxon>Eukaryota</taxon>
        <taxon>Fungi</taxon>
        <taxon>Dikarya</taxon>
        <taxon>Basidiomycota</taxon>
        <taxon>Agaricomycotina</taxon>
        <taxon>Agaricomycetes</taxon>
        <taxon>Agaricomycetidae</taxon>
        <taxon>Agaricales</taxon>
        <taxon>Marasmiineae</taxon>
        <taxon>Marasmiaceae</taxon>
        <taxon>Moniliophthora</taxon>
    </lineage>
</organism>
<dbReference type="Gene3D" id="2.30.30.870">
    <property type="entry name" value="Pelota, domain A"/>
    <property type="match status" value="1"/>
</dbReference>
<dbReference type="InterPro" id="IPR004405">
    <property type="entry name" value="TF_pelota"/>
</dbReference>
<dbReference type="Gene3D" id="3.40.50.620">
    <property type="entry name" value="HUPs"/>
    <property type="match status" value="2"/>
</dbReference>
<dbReference type="eggNOG" id="KOG0133">
    <property type="taxonomic scope" value="Eukaryota"/>
</dbReference>
<dbReference type="InterPro" id="IPR014729">
    <property type="entry name" value="Rossmann-like_a/b/a_fold"/>
</dbReference>
<dbReference type="NCBIfam" id="TIGR00111">
    <property type="entry name" value="pelota"/>
    <property type="match status" value="1"/>
</dbReference>
<evidence type="ECO:0000256" key="1">
    <source>
        <dbReference type="ARBA" id="ARBA00001968"/>
    </source>
</evidence>
<name>A0A0W0EZE1_MONRR</name>
<evidence type="ECO:0000313" key="8">
    <source>
        <dbReference type="Proteomes" id="UP000054988"/>
    </source>
</evidence>
<dbReference type="Pfam" id="PF00875">
    <property type="entry name" value="DNA_photolyase"/>
    <property type="match status" value="2"/>
</dbReference>
<dbReference type="InterPro" id="IPR058547">
    <property type="entry name" value="Pelota_N"/>
</dbReference>
<comment type="caution">
    <text evidence="7">The sequence shown here is derived from an EMBL/GenBank/DDBJ whole genome shotgun (WGS) entry which is preliminary data.</text>
</comment>
<dbReference type="InterPro" id="IPR038069">
    <property type="entry name" value="Pelota/DOM34_N"/>
</dbReference>
<dbReference type="GO" id="GO:0046872">
    <property type="term" value="F:metal ion binding"/>
    <property type="evidence" value="ECO:0007669"/>
    <property type="project" value="UniProtKB-KW"/>
</dbReference>
<feature type="domain" description="Photolyase/cryptochrome alpha/beta" evidence="6">
    <location>
        <begin position="498"/>
        <end position="656"/>
    </location>
</feature>
<dbReference type="PROSITE" id="PS00394">
    <property type="entry name" value="DNA_PHOTOLYASES_1_1"/>
    <property type="match status" value="1"/>
</dbReference>
<dbReference type="InterPro" id="IPR005140">
    <property type="entry name" value="eRF1_Pelota-like_N"/>
</dbReference>
<dbReference type="InterPro" id="IPR005141">
    <property type="entry name" value="eRF1_2"/>
</dbReference>
<evidence type="ECO:0000256" key="2">
    <source>
        <dbReference type="ARBA" id="ARBA00004496"/>
    </source>
</evidence>
<proteinExistence type="inferred from homology"/>
<dbReference type="Pfam" id="PF03441">
    <property type="entry name" value="FAD_binding_7"/>
    <property type="match status" value="1"/>
</dbReference>
<dbReference type="SUPFAM" id="SSF55315">
    <property type="entry name" value="L30e-like"/>
    <property type="match status" value="1"/>
</dbReference>
<dbReference type="PANTHER" id="PTHR10853:SF0">
    <property type="entry name" value="PROTEIN PELOTA HOMOLOG"/>
    <property type="match status" value="1"/>
</dbReference>
<dbReference type="SUPFAM" id="SSF52425">
    <property type="entry name" value="Cryptochrome/photolyase, N-terminal domain"/>
    <property type="match status" value="1"/>
</dbReference>
<dbReference type="InterPro" id="IPR005101">
    <property type="entry name" value="Cryptochr/Photolyase_FAD-bd"/>
</dbReference>
<dbReference type="AlphaFoldDB" id="A0A0W0EZE1"/>
<dbReference type="SUPFAM" id="SSF53137">
    <property type="entry name" value="Translational machinery components"/>
    <property type="match status" value="1"/>
</dbReference>
<dbReference type="Pfam" id="PF26356">
    <property type="entry name" value="Pelota_N"/>
    <property type="match status" value="1"/>
</dbReference>
<accession>A0A0W0EZE1</accession>
<dbReference type="InterPro" id="IPR029064">
    <property type="entry name" value="Ribosomal_eL30-like_sf"/>
</dbReference>
<dbReference type="SUPFAM" id="SSF48173">
    <property type="entry name" value="Cryptochrome/photolyase FAD-binding domain"/>
    <property type="match status" value="1"/>
</dbReference>
<evidence type="ECO:0000256" key="5">
    <source>
        <dbReference type="ARBA" id="ARBA00022723"/>
    </source>
</evidence>
<dbReference type="Gene3D" id="3.30.1330.30">
    <property type="match status" value="1"/>
</dbReference>
<dbReference type="InterPro" id="IPR036155">
    <property type="entry name" value="Crypto/Photolyase_N_sf"/>
</dbReference>
<reference evidence="7 8" key="1">
    <citation type="submission" date="2015-12" db="EMBL/GenBank/DDBJ databases">
        <title>Draft genome sequence of Moniliophthora roreri, the causal agent of frosty pod rot of cacao.</title>
        <authorList>
            <person name="Aime M.C."/>
            <person name="Diaz-Valderrama J.R."/>
            <person name="Kijpornyongpan T."/>
            <person name="Phillips-Mora W."/>
        </authorList>
    </citation>
    <scope>NUCLEOTIDE SEQUENCE [LARGE SCALE GENOMIC DNA]</scope>
    <source>
        <strain evidence="7 8">MCA 2952</strain>
    </source>
</reference>
<dbReference type="GO" id="GO:0032790">
    <property type="term" value="P:ribosome disassembly"/>
    <property type="evidence" value="ECO:0007669"/>
    <property type="project" value="TreeGrafter"/>
</dbReference>
<evidence type="ECO:0000256" key="4">
    <source>
        <dbReference type="ARBA" id="ARBA00022490"/>
    </source>
</evidence>
<dbReference type="Proteomes" id="UP000054988">
    <property type="component" value="Unassembled WGS sequence"/>
</dbReference>
<dbReference type="InterPro" id="IPR005142">
    <property type="entry name" value="eRF1_3"/>
</dbReference>
<keyword evidence="5" id="KW-0479">Metal-binding</keyword>
<dbReference type="GO" id="GO:0070966">
    <property type="term" value="P:nuclear-transcribed mRNA catabolic process, no-go decay"/>
    <property type="evidence" value="ECO:0007669"/>
    <property type="project" value="InterPro"/>
</dbReference>
<dbReference type="EMBL" id="LATX01002433">
    <property type="protein sequence ID" value="KTB29456.1"/>
    <property type="molecule type" value="Genomic_DNA"/>
</dbReference>
<gene>
    <name evidence="7" type="ORF">WG66_18056</name>
</gene>
<dbReference type="SUPFAM" id="SSF159065">
    <property type="entry name" value="Dom34/Pelota N-terminal domain-like"/>
    <property type="match status" value="1"/>
</dbReference>
<dbReference type="Gene3D" id="1.25.40.80">
    <property type="match status" value="1"/>
</dbReference>
<dbReference type="GO" id="GO:0070651">
    <property type="term" value="P:nonfunctional rRNA decay"/>
    <property type="evidence" value="ECO:0007669"/>
    <property type="project" value="TreeGrafter"/>
</dbReference>
<keyword evidence="4" id="KW-0963">Cytoplasm</keyword>
<dbReference type="Gene3D" id="3.30.420.60">
    <property type="entry name" value="eRF1 domain 2"/>
    <property type="match status" value="1"/>
</dbReference>
<dbReference type="InterPro" id="IPR036134">
    <property type="entry name" value="Crypto/Photolyase_FAD-like_sf"/>
</dbReference>
<dbReference type="GO" id="GO:0070481">
    <property type="term" value="P:nuclear-transcribed mRNA catabolic process, non-stop decay"/>
    <property type="evidence" value="ECO:0007669"/>
    <property type="project" value="InterPro"/>
</dbReference>
<protein>
    <recommendedName>
        <fullName evidence="6">Photolyase/cryptochrome alpha/beta domain-containing protein</fullName>
    </recommendedName>
</protein>
<comment type="cofactor">
    <cofactor evidence="1">
        <name>a divalent metal cation</name>
        <dbReference type="ChEBI" id="CHEBI:60240"/>
    </cofactor>
</comment>
<dbReference type="FunFam" id="2.30.30.870:FF:000001">
    <property type="entry name" value="Protein pelota homolog"/>
    <property type="match status" value="1"/>
</dbReference>
<dbReference type="InterPro" id="IPR042226">
    <property type="entry name" value="eFR1_2_sf"/>
</dbReference>
<dbReference type="Pfam" id="PF03464">
    <property type="entry name" value="eRF1_2"/>
    <property type="match status" value="1"/>
</dbReference>
<evidence type="ECO:0000256" key="3">
    <source>
        <dbReference type="ARBA" id="ARBA00009504"/>
    </source>
</evidence>
<dbReference type="Gene3D" id="1.10.579.10">
    <property type="entry name" value="DNA Cyclobutane Dipyrimidine Photolyase, subunit A, domain 3"/>
    <property type="match status" value="1"/>
</dbReference>
<sequence length="1074" mass="120010">MKLVGKHVDKHGAGYVTLRPEDDEDIWHLYNLIQEGDAIRAPAIRRVQKTTDTGSIDSQRVRLNLTIEVKKVEFSSYASGDANQASGDNSGSTGSSTASLQIAGKVISENPHVKLGAFHTLDIETNRDIRIEKADGWDSIALSRVEESVVPGRGAEVGAVVCGEGVAAFCLLSEHMTIVTHRISVPVPRKAAASGTSQHEKALSRFYGMLFDAFLRHIPYSNVGLKAIVIASPGWVRDTVYDHMMQEASKRGDKILQKALREKGVKVHVSSPHVHSLVEVLRSPEIVAQLKETKFAREGIALDKFHKMLATDELRAWYGPDHVVLAADRGAIGTLLISDELFRSSNPETRKKYVALTEAVQQKGGEVVIFSSMHESGQQLNQLSGIAAILTFPLDVEVVEAEEEEERKRKELEGEEGLNTRTMFRPFPRPFSALMAKRSRISSTASSSSAKKPRLDNTFPHRKVAMTNAAAAVDSDPPLPKLLQAVKDGVKNPDKGECVVYWMRMADLRISDNRALSLASAQAKEENIPLIVIFVISPQDYTAHDRGARRIDFTLRNLSSVKVCVNLSYTLHGTTIFTLQIEQGSLAKLHIPLHTFTERIRKNLPQSVISLLADYSCNSLYANIEYEVDELRRDLKVCSLAKSKGIKAIFVHNKCIIEPGVVTTKENRAYAVYSPFERTWISKLNEDQDYYLQEYPSPEPNASSVKKSEKFSNLFSTPVPESVPGFELEEEDRKTMLKVWPAGEEHAEKILDRFVHTKSRSCQMGIASPLADGAEESDKSSRLMKYDKDRDNATRDTTSRLRYIILSYLWMLNDHESSPYLSAGVISVRACVRATLTMQKSDKVDGSRGSGIGVWVQELAWRDFYTNILTSFPRVSMGRPYLEKYAKVVWENHQEWGAGGGGYSGDDPDPVGQGDDGAMLKAWKEGRTGVPIVDAAMRCIKQMGWVHNRLRMIVAMYLTKDLMIDWRVGERYFMQQLIDGDLASNNGGWQWSASTGVDPCPYFRIFNPYNQSTKADPSGEFIRHFVPELSKLRGTELHKPPPAVADKLGYPRAIVEHDKSRERALRRFKNPGEK</sequence>
<dbReference type="InterPro" id="IPR018394">
    <property type="entry name" value="DNA_photolyase_1_CS_C"/>
</dbReference>
<comment type="similarity">
    <text evidence="3">Belongs to the eukaryotic release factor 1 family. Pelota subfamily.</text>
</comment>
<evidence type="ECO:0000259" key="6">
    <source>
        <dbReference type="PROSITE" id="PS51645"/>
    </source>
</evidence>
<dbReference type="PANTHER" id="PTHR10853">
    <property type="entry name" value="PELOTA"/>
    <property type="match status" value="1"/>
</dbReference>
<dbReference type="InterPro" id="IPR006050">
    <property type="entry name" value="DNA_photolyase_N"/>
</dbReference>
<dbReference type="GO" id="GO:0005737">
    <property type="term" value="C:cytoplasm"/>
    <property type="evidence" value="ECO:0007669"/>
    <property type="project" value="UniProtKB-SubCell"/>
</dbReference>
<evidence type="ECO:0000313" key="7">
    <source>
        <dbReference type="EMBL" id="KTB29456.1"/>
    </source>
</evidence>
<dbReference type="eggNOG" id="KOG2869">
    <property type="taxonomic scope" value="Eukaryota"/>
</dbReference>
<dbReference type="SMART" id="SM01194">
    <property type="entry name" value="eRF1_1"/>
    <property type="match status" value="1"/>
</dbReference>
<dbReference type="FunFam" id="3.30.1330.30:FF:000008">
    <property type="entry name" value="Protein pelota homolog"/>
    <property type="match status" value="1"/>
</dbReference>